<feature type="compositionally biased region" description="Polar residues" evidence="3">
    <location>
        <begin position="82"/>
        <end position="95"/>
    </location>
</feature>
<organism evidence="7 8">
    <name type="scientific">Smittium megazygosporum</name>
    <dbReference type="NCBI Taxonomy" id="133381"/>
    <lineage>
        <taxon>Eukaryota</taxon>
        <taxon>Fungi</taxon>
        <taxon>Fungi incertae sedis</taxon>
        <taxon>Zoopagomycota</taxon>
        <taxon>Kickxellomycotina</taxon>
        <taxon>Harpellomycetes</taxon>
        <taxon>Harpellales</taxon>
        <taxon>Legeriomycetaceae</taxon>
        <taxon>Smittium</taxon>
    </lineage>
</organism>
<feature type="compositionally biased region" description="Basic and acidic residues" evidence="3">
    <location>
        <begin position="22"/>
        <end position="35"/>
    </location>
</feature>
<reference evidence="7 8" key="1">
    <citation type="journal article" date="2018" name="MBio">
        <title>Comparative Genomics Reveals the Core Gene Toolbox for the Fungus-Insect Symbiosis.</title>
        <authorList>
            <person name="Wang Y."/>
            <person name="Stata M."/>
            <person name="Wang W."/>
            <person name="Stajich J.E."/>
            <person name="White M.M."/>
            <person name="Moncalvo J.M."/>
        </authorList>
    </citation>
    <scope>NUCLEOTIDE SEQUENCE [LARGE SCALE GENOMIC DNA]</scope>
    <source>
        <strain evidence="7 8">SC-DP-2</strain>
    </source>
</reference>
<dbReference type="InterPro" id="IPR035979">
    <property type="entry name" value="RBD_domain_sf"/>
</dbReference>
<dbReference type="GO" id="GO:0005634">
    <property type="term" value="C:nucleus"/>
    <property type="evidence" value="ECO:0007669"/>
    <property type="project" value="TreeGrafter"/>
</dbReference>
<feature type="region of interest" description="Disordered" evidence="3">
    <location>
        <begin position="55"/>
        <end position="95"/>
    </location>
</feature>
<feature type="compositionally biased region" description="Polar residues" evidence="3">
    <location>
        <begin position="58"/>
        <end position="75"/>
    </location>
</feature>
<accession>A0A2T9ZIJ7</accession>
<dbReference type="InterPro" id="IPR051485">
    <property type="entry name" value="SR-CTD_assoc_factor"/>
</dbReference>
<evidence type="ECO:0000313" key="8">
    <source>
        <dbReference type="Proteomes" id="UP000245609"/>
    </source>
</evidence>
<proteinExistence type="predicted"/>
<feature type="region of interest" description="Disordered" evidence="3">
    <location>
        <begin position="1"/>
        <end position="35"/>
    </location>
</feature>
<dbReference type="GO" id="GO:0003723">
    <property type="term" value="F:RNA binding"/>
    <property type="evidence" value="ECO:0007669"/>
    <property type="project" value="UniProtKB-UniRule"/>
</dbReference>
<dbReference type="Gene3D" id="1.25.40.90">
    <property type="match status" value="1"/>
</dbReference>
<dbReference type="Pfam" id="PF01805">
    <property type="entry name" value="Surp"/>
    <property type="match status" value="1"/>
</dbReference>
<dbReference type="SUPFAM" id="SSF48464">
    <property type="entry name" value="ENTH/VHS domain"/>
    <property type="match status" value="1"/>
</dbReference>
<evidence type="ECO:0000256" key="1">
    <source>
        <dbReference type="ARBA" id="ARBA00022884"/>
    </source>
</evidence>
<dbReference type="PROSITE" id="PS50102">
    <property type="entry name" value="RRM"/>
    <property type="match status" value="1"/>
</dbReference>
<evidence type="ECO:0000259" key="4">
    <source>
        <dbReference type="PROSITE" id="PS50102"/>
    </source>
</evidence>
<dbReference type="AlphaFoldDB" id="A0A2T9ZIJ7"/>
<evidence type="ECO:0000313" key="7">
    <source>
        <dbReference type="EMBL" id="PVV04415.1"/>
    </source>
</evidence>
<protein>
    <recommendedName>
        <fullName evidence="9">U2 snRNP-associated SURP motif-containing protein</fullName>
    </recommendedName>
</protein>
<dbReference type="Pfam" id="PF04818">
    <property type="entry name" value="CID"/>
    <property type="match status" value="1"/>
</dbReference>
<feature type="domain" description="CID" evidence="6">
    <location>
        <begin position="422"/>
        <end position="564"/>
    </location>
</feature>
<evidence type="ECO:0008006" key="9">
    <source>
        <dbReference type="Google" id="ProtNLM"/>
    </source>
</evidence>
<dbReference type="PROSITE" id="PS50128">
    <property type="entry name" value="SURP"/>
    <property type="match status" value="1"/>
</dbReference>
<evidence type="ECO:0000259" key="5">
    <source>
        <dbReference type="PROSITE" id="PS50128"/>
    </source>
</evidence>
<dbReference type="Pfam" id="PF00076">
    <property type="entry name" value="RRM_1"/>
    <property type="match status" value="1"/>
</dbReference>
<dbReference type="Proteomes" id="UP000245609">
    <property type="component" value="Unassembled WGS sequence"/>
</dbReference>
<keyword evidence="8" id="KW-1185">Reference proteome</keyword>
<dbReference type="SUPFAM" id="SSF109905">
    <property type="entry name" value="Surp module (SWAP domain)"/>
    <property type="match status" value="1"/>
</dbReference>
<dbReference type="SUPFAM" id="SSF54928">
    <property type="entry name" value="RNA-binding domain, RBD"/>
    <property type="match status" value="1"/>
</dbReference>
<dbReference type="EMBL" id="MBFS01000127">
    <property type="protein sequence ID" value="PVV04415.1"/>
    <property type="molecule type" value="Genomic_DNA"/>
</dbReference>
<keyword evidence="1 2" id="KW-0694">RNA-binding</keyword>
<gene>
    <name evidence="7" type="ORF">BB560_001093</name>
</gene>
<dbReference type="GO" id="GO:0006396">
    <property type="term" value="P:RNA processing"/>
    <property type="evidence" value="ECO:0007669"/>
    <property type="project" value="InterPro"/>
</dbReference>
<dbReference type="InterPro" id="IPR008942">
    <property type="entry name" value="ENTH_VHS"/>
</dbReference>
<comment type="caution">
    <text evidence="7">The sequence shown here is derived from an EMBL/GenBank/DDBJ whole genome shotgun (WGS) entry which is preliminary data.</text>
</comment>
<feature type="domain" description="RRM" evidence="4">
    <location>
        <begin position="170"/>
        <end position="251"/>
    </location>
</feature>
<dbReference type="PROSITE" id="PS51391">
    <property type="entry name" value="CID"/>
    <property type="match status" value="1"/>
</dbReference>
<dbReference type="PANTHER" id="PTHR23140">
    <property type="entry name" value="RNA PROCESSING PROTEIN LD23810P"/>
    <property type="match status" value="1"/>
</dbReference>
<dbReference type="InterPro" id="IPR000061">
    <property type="entry name" value="Surp"/>
</dbReference>
<sequence>MQKRKTLNLFGQHAKKSLALKKKAEEDKKQKEAEEEAKVYEEFVAAFDDRNDSGIQFVKSNSTKDATSNTKTQYNPPLPFSPKTSHSSQTSNSITFDKEAEDFSLKSRSSNKKRNLDAFLQVIKKEQEAREERIKSKKPNAKSANSSNITLLAAFESNPGSHEVGDETTTNVYVGNLNPAVNEEMLLKLFGKYGPIGSVKIMWPRKQDELSRSRNSGFVCFMDRESASNAIDGLDSHNLLGNELRLCWGKSMPIPPIPIYVPGDKSYQKESLSGLPFNAKPPPKARGGFSNFVSSVPSPDDDSEIPEVHVKMSMDSKSLCLIHHVCEYVIRYGPKFEEMLMIKEHDSPKFRFLFENESSEHVYYRWKLYSLLNGDSTDHWSTKMFYMFSKGPIWYPPEIPQDKTAKEEEKNSTKTKELKSTLGKVALNRLYKRLKGLDLTRGSIANAMVFAIEHAEVSDQVAKIICEYHINESQPQTLLLSRLFLISDILHNCSASAFNAWKFRQAFERYLVEFFQVLKRVYNSISARLKADQFKKNVLSILAVWEVWLIFPIEYLKKLASGFI</sequence>
<dbReference type="STRING" id="133381.A0A2T9ZIJ7"/>
<feature type="domain" description="SURP motif" evidence="5">
    <location>
        <begin position="321"/>
        <end position="364"/>
    </location>
</feature>
<dbReference type="InterPro" id="IPR000504">
    <property type="entry name" value="RRM_dom"/>
</dbReference>
<evidence type="ECO:0000259" key="6">
    <source>
        <dbReference type="PROSITE" id="PS51391"/>
    </source>
</evidence>
<dbReference type="SMART" id="SM00582">
    <property type="entry name" value="RPR"/>
    <property type="match status" value="1"/>
</dbReference>
<dbReference type="InterPro" id="IPR012677">
    <property type="entry name" value="Nucleotide-bd_a/b_plait_sf"/>
</dbReference>
<dbReference type="InterPro" id="IPR006569">
    <property type="entry name" value="CID_dom"/>
</dbReference>
<evidence type="ECO:0000256" key="2">
    <source>
        <dbReference type="PROSITE-ProRule" id="PRU00176"/>
    </source>
</evidence>
<evidence type="ECO:0000256" key="3">
    <source>
        <dbReference type="SAM" id="MobiDB-lite"/>
    </source>
</evidence>
<dbReference type="Gene3D" id="3.30.70.330">
    <property type="match status" value="1"/>
</dbReference>
<dbReference type="InterPro" id="IPR035967">
    <property type="entry name" value="SWAP/Surp_sf"/>
</dbReference>
<dbReference type="SMART" id="SM00648">
    <property type="entry name" value="SWAP"/>
    <property type="match status" value="1"/>
</dbReference>
<name>A0A2T9ZIJ7_9FUNG</name>
<dbReference type="OrthoDB" id="377209at2759"/>
<dbReference type="Gene3D" id="1.10.10.790">
    <property type="entry name" value="Surp module"/>
    <property type="match status" value="1"/>
</dbReference>
<dbReference type="PANTHER" id="PTHR23140:SF0">
    <property type="entry name" value="U2 SNRNP-ASSOCIATED SURP MOTIF-CONTAINING PROTEIN"/>
    <property type="match status" value="1"/>
</dbReference>
<dbReference type="SMART" id="SM00360">
    <property type="entry name" value="RRM"/>
    <property type="match status" value="1"/>
</dbReference>